<dbReference type="InterPro" id="IPR014179">
    <property type="entry name" value="PfaD-like_TIM-barrel"/>
</dbReference>
<dbReference type="Pfam" id="PF21607">
    <property type="entry name" value="FabD_helical_ins"/>
    <property type="match status" value="1"/>
</dbReference>
<dbReference type="Proteomes" id="UP000556436">
    <property type="component" value="Unassembled WGS sequence"/>
</dbReference>
<evidence type="ECO:0000313" key="3">
    <source>
        <dbReference type="EMBL" id="MBB4886819.1"/>
    </source>
</evidence>
<feature type="compositionally biased region" description="Low complexity" evidence="1">
    <location>
        <begin position="51"/>
        <end position="63"/>
    </location>
</feature>
<organism evidence="3 4">
    <name type="scientific">Streptomyces netropsis</name>
    <name type="common">Streptoverticillium netropsis</name>
    <dbReference type="NCBI Taxonomy" id="55404"/>
    <lineage>
        <taxon>Bacteria</taxon>
        <taxon>Bacillati</taxon>
        <taxon>Actinomycetota</taxon>
        <taxon>Actinomycetes</taxon>
        <taxon>Kitasatosporales</taxon>
        <taxon>Streptomycetaceae</taxon>
        <taxon>Streptomyces</taxon>
    </lineage>
</organism>
<dbReference type="NCBIfam" id="TIGR02814">
    <property type="entry name" value="pfaD_fam"/>
    <property type="match status" value="1"/>
</dbReference>
<feature type="region of interest" description="Disordered" evidence="1">
    <location>
        <begin position="43"/>
        <end position="69"/>
    </location>
</feature>
<dbReference type="InterPro" id="IPR013785">
    <property type="entry name" value="Aldolase_TIM"/>
</dbReference>
<accession>A0A7W7PE92</accession>
<evidence type="ECO:0000259" key="2">
    <source>
        <dbReference type="Pfam" id="PF21607"/>
    </source>
</evidence>
<evidence type="ECO:0000256" key="1">
    <source>
        <dbReference type="SAM" id="MobiDB-lite"/>
    </source>
</evidence>
<reference evidence="3 4" key="1">
    <citation type="submission" date="2020-08" db="EMBL/GenBank/DDBJ databases">
        <title>Genomic Encyclopedia of Type Strains, Phase III (KMG-III): the genomes of soil and plant-associated and newly described type strains.</title>
        <authorList>
            <person name="Whitman W."/>
        </authorList>
    </citation>
    <scope>NUCLEOTIDE SEQUENCE [LARGE SCALE GENOMIC DNA]</scope>
    <source>
        <strain evidence="3 4">CECT 3265</strain>
    </source>
</reference>
<proteinExistence type="predicted"/>
<gene>
    <name evidence="3" type="ORF">FHS38_002864</name>
</gene>
<dbReference type="PANTHER" id="PTHR32332">
    <property type="entry name" value="2-NITROPROPANE DIOXYGENASE"/>
    <property type="match status" value="1"/>
</dbReference>
<feature type="domain" description="[Acyl-carrier-protein] S-malonyltransferase-like inserted helical" evidence="2">
    <location>
        <begin position="382"/>
        <end position="454"/>
    </location>
</feature>
<dbReference type="AlphaFoldDB" id="A0A7W7PE92"/>
<dbReference type="PANTHER" id="PTHR32332:SF20">
    <property type="entry name" value="2-NITROPROPANE DIOXYGENASE-LIKE PROTEIN"/>
    <property type="match status" value="1"/>
</dbReference>
<name>A0A7W7PE92_STRNE</name>
<dbReference type="EMBL" id="JACHJG010000005">
    <property type="protein sequence ID" value="MBB4886819.1"/>
    <property type="molecule type" value="Genomic_DNA"/>
</dbReference>
<keyword evidence="4" id="KW-1185">Reference proteome</keyword>
<comment type="caution">
    <text evidence="3">The sequence shown here is derived from an EMBL/GenBank/DDBJ whole genome shotgun (WGS) entry which is preliminary data.</text>
</comment>
<dbReference type="SUPFAM" id="SSF51412">
    <property type="entry name" value="Inosine monophosphate dehydrogenase (IMPDH)"/>
    <property type="match status" value="1"/>
</dbReference>
<sequence length="502" mass="52606">MTMSLDPVAVGARASWGVVPDAVVGPVPTESVRECLEHTAARAGKEATPLGPAADPVVPAGPARRTAGTLGSTAFREEYGVRYAYAAGGMHGGIGPPGLVVRLARAGILSFLGTGGLTRTQIAAALRTLGDRLGPAAPFGVNLTHRPFDPTAEDDVVDAALHAGVRFLEASAYVRITPALVRYRLRGARVLADGRAHAPRKLLAKVTRPDGARLFLGPAPARLVTRLRTEGAITAGEAAAAPLLPMADDLCATGDAGGYTDMGVLPALLPSVIRLRDRFARAFPAAGRVRVGGGGGIGTPEAAAAAFVLGADFVLTGSVNLCTVESGISARAKDLLQGLDVHDTTYAPHGDLFELGGRARVVKKGVLFPARADRLYDLWRLHPSWEAVAPAVRRDVEERYFRDTFDAVYARLRAAAPGAPEPDAKRRMALVFRWYCDGALRLAVAGEAGREVDFQIPCGPALGACNQWLRTTGLGAWQDRHADEVARAMLEGAAPAVGPSAR</sequence>
<dbReference type="Gene3D" id="3.20.20.70">
    <property type="entry name" value="Aldolase class I"/>
    <property type="match status" value="1"/>
</dbReference>
<protein>
    <submittedName>
        <fullName evidence="3">PfaD family protein</fullName>
    </submittedName>
</protein>
<dbReference type="InterPro" id="IPR049489">
    <property type="entry name" value="FabD-like_helical_ins"/>
</dbReference>
<evidence type="ECO:0000313" key="4">
    <source>
        <dbReference type="Proteomes" id="UP000556436"/>
    </source>
</evidence>